<reference evidence="1" key="1">
    <citation type="journal article" date="2023" name="Nat. Commun.">
        <title>Diploid and tetraploid genomes of Acorus and the evolution of monocots.</title>
        <authorList>
            <person name="Ma L."/>
            <person name="Liu K.W."/>
            <person name="Li Z."/>
            <person name="Hsiao Y.Y."/>
            <person name="Qi Y."/>
            <person name="Fu T."/>
            <person name="Tang G.D."/>
            <person name="Zhang D."/>
            <person name="Sun W.H."/>
            <person name="Liu D.K."/>
            <person name="Li Y."/>
            <person name="Chen G.Z."/>
            <person name="Liu X.D."/>
            <person name="Liao X.Y."/>
            <person name="Jiang Y.T."/>
            <person name="Yu X."/>
            <person name="Hao Y."/>
            <person name="Huang J."/>
            <person name="Zhao X.W."/>
            <person name="Ke S."/>
            <person name="Chen Y.Y."/>
            <person name="Wu W.L."/>
            <person name="Hsu J.L."/>
            <person name="Lin Y.F."/>
            <person name="Huang M.D."/>
            <person name="Li C.Y."/>
            <person name="Huang L."/>
            <person name="Wang Z.W."/>
            <person name="Zhao X."/>
            <person name="Zhong W.Y."/>
            <person name="Peng D.H."/>
            <person name="Ahmad S."/>
            <person name="Lan S."/>
            <person name="Zhang J.S."/>
            <person name="Tsai W.C."/>
            <person name="Van de Peer Y."/>
            <person name="Liu Z.J."/>
        </authorList>
    </citation>
    <scope>NUCLEOTIDE SEQUENCE</scope>
    <source>
        <strain evidence="1">CP</strain>
    </source>
</reference>
<gene>
    <name evidence="1" type="ORF">QJS10_CPB13g00334</name>
</gene>
<dbReference type="Proteomes" id="UP001180020">
    <property type="component" value="Unassembled WGS sequence"/>
</dbReference>
<dbReference type="EMBL" id="JAUJYO010000013">
    <property type="protein sequence ID" value="KAK1300753.1"/>
    <property type="molecule type" value="Genomic_DNA"/>
</dbReference>
<reference evidence="1" key="2">
    <citation type="submission" date="2023-06" db="EMBL/GenBank/DDBJ databases">
        <authorList>
            <person name="Ma L."/>
            <person name="Liu K.-W."/>
            <person name="Li Z."/>
            <person name="Hsiao Y.-Y."/>
            <person name="Qi Y."/>
            <person name="Fu T."/>
            <person name="Tang G."/>
            <person name="Zhang D."/>
            <person name="Sun W.-H."/>
            <person name="Liu D.-K."/>
            <person name="Li Y."/>
            <person name="Chen G.-Z."/>
            <person name="Liu X.-D."/>
            <person name="Liao X.-Y."/>
            <person name="Jiang Y.-T."/>
            <person name="Yu X."/>
            <person name="Hao Y."/>
            <person name="Huang J."/>
            <person name="Zhao X.-W."/>
            <person name="Ke S."/>
            <person name="Chen Y.-Y."/>
            <person name="Wu W.-L."/>
            <person name="Hsu J.-L."/>
            <person name="Lin Y.-F."/>
            <person name="Huang M.-D."/>
            <person name="Li C.-Y."/>
            <person name="Huang L."/>
            <person name="Wang Z.-W."/>
            <person name="Zhao X."/>
            <person name="Zhong W.-Y."/>
            <person name="Peng D.-H."/>
            <person name="Ahmad S."/>
            <person name="Lan S."/>
            <person name="Zhang J.-S."/>
            <person name="Tsai W.-C."/>
            <person name="Van De Peer Y."/>
            <person name="Liu Z.-J."/>
        </authorList>
    </citation>
    <scope>NUCLEOTIDE SEQUENCE</scope>
    <source>
        <strain evidence="1">CP</strain>
        <tissue evidence="1">Leaves</tissue>
    </source>
</reference>
<dbReference type="AlphaFoldDB" id="A0AAV9DJQ5"/>
<proteinExistence type="predicted"/>
<keyword evidence="2" id="KW-1185">Reference proteome</keyword>
<evidence type="ECO:0000313" key="2">
    <source>
        <dbReference type="Proteomes" id="UP001180020"/>
    </source>
</evidence>
<sequence>MRDTEEEEEVVVVVVVSVEMIEVGVEIGTEKAAAAEASEGGRRGVPRSGPTVPRRVLLRANTTTGSLVLTAAEVVE</sequence>
<accession>A0AAV9DJQ5</accession>
<organism evidence="1 2">
    <name type="scientific">Acorus calamus</name>
    <name type="common">Sweet flag</name>
    <dbReference type="NCBI Taxonomy" id="4465"/>
    <lineage>
        <taxon>Eukaryota</taxon>
        <taxon>Viridiplantae</taxon>
        <taxon>Streptophyta</taxon>
        <taxon>Embryophyta</taxon>
        <taxon>Tracheophyta</taxon>
        <taxon>Spermatophyta</taxon>
        <taxon>Magnoliopsida</taxon>
        <taxon>Liliopsida</taxon>
        <taxon>Acoraceae</taxon>
        <taxon>Acorus</taxon>
    </lineage>
</organism>
<name>A0AAV9DJQ5_ACOCL</name>
<protein>
    <submittedName>
        <fullName evidence="1">Uncharacterized protein</fullName>
    </submittedName>
</protein>
<comment type="caution">
    <text evidence="1">The sequence shown here is derived from an EMBL/GenBank/DDBJ whole genome shotgun (WGS) entry which is preliminary data.</text>
</comment>
<evidence type="ECO:0000313" key="1">
    <source>
        <dbReference type="EMBL" id="KAK1300753.1"/>
    </source>
</evidence>